<dbReference type="CDD" id="cd00568">
    <property type="entry name" value="TPP_enzymes"/>
    <property type="match status" value="1"/>
</dbReference>
<dbReference type="GO" id="GO:0009099">
    <property type="term" value="P:L-valine biosynthetic process"/>
    <property type="evidence" value="ECO:0007669"/>
    <property type="project" value="TreeGrafter"/>
</dbReference>
<feature type="domain" description="Thiamine pyrophosphate enzyme central" evidence="4">
    <location>
        <begin position="200"/>
        <end position="330"/>
    </location>
</feature>
<evidence type="ECO:0000256" key="2">
    <source>
        <dbReference type="ARBA" id="ARBA00023052"/>
    </source>
</evidence>
<dbReference type="GO" id="GO:0030976">
    <property type="term" value="F:thiamine pyrophosphate binding"/>
    <property type="evidence" value="ECO:0007669"/>
    <property type="project" value="InterPro"/>
</dbReference>
<dbReference type="InterPro" id="IPR011766">
    <property type="entry name" value="TPP_enzyme_TPP-bd"/>
</dbReference>
<evidence type="ECO:0000256" key="3">
    <source>
        <dbReference type="RuleBase" id="RU362132"/>
    </source>
</evidence>
<dbReference type="InterPro" id="IPR045229">
    <property type="entry name" value="TPP_enz"/>
</dbReference>
<dbReference type="Proteomes" id="UP000274909">
    <property type="component" value="Unassembled WGS sequence"/>
</dbReference>
<dbReference type="GO" id="GO:0000287">
    <property type="term" value="F:magnesium ion binding"/>
    <property type="evidence" value="ECO:0007669"/>
    <property type="project" value="InterPro"/>
</dbReference>
<evidence type="ECO:0000259" key="6">
    <source>
        <dbReference type="Pfam" id="PF02776"/>
    </source>
</evidence>
<feature type="domain" description="Thiamine pyrophosphate enzyme TPP-binding" evidence="5">
    <location>
        <begin position="393"/>
        <end position="533"/>
    </location>
</feature>
<comment type="similarity">
    <text evidence="1 3">Belongs to the TPP enzyme family.</text>
</comment>
<protein>
    <submittedName>
        <fullName evidence="7">Thiamine pyrophosphate-binding protein</fullName>
    </submittedName>
</protein>
<dbReference type="InterPro" id="IPR029061">
    <property type="entry name" value="THDP-binding"/>
</dbReference>
<keyword evidence="8" id="KW-1185">Reference proteome</keyword>
<name>A0A433JU95_9MICO</name>
<dbReference type="EMBL" id="RZGZ01000002">
    <property type="protein sequence ID" value="RUR01754.1"/>
    <property type="molecule type" value="Genomic_DNA"/>
</dbReference>
<evidence type="ECO:0000313" key="8">
    <source>
        <dbReference type="Proteomes" id="UP000274909"/>
    </source>
</evidence>
<proteinExistence type="inferred from homology"/>
<evidence type="ECO:0000313" key="7">
    <source>
        <dbReference type="EMBL" id="RUR01754.1"/>
    </source>
</evidence>
<gene>
    <name evidence="7" type="ORF">ELQ94_09870</name>
</gene>
<keyword evidence="2 3" id="KW-0786">Thiamine pyrophosphate</keyword>
<dbReference type="SUPFAM" id="SSF52518">
    <property type="entry name" value="Thiamin diphosphate-binding fold (THDP-binding)"/>
    <property type="match status" value="2"/>
</dbReference>
<dbReference type="AlphaFoldDB" id="A0A433JU95"/>
<evidence type="ECO:0000259" key="4">
    <source>
        <dbReference type="Pfam" id="PF00205"/>
    </source>
</evidence>
<dbReference type="Gene3D" id="3.40.50.1220">
    <property type="entry name" value="TPP-binding domain"/>
    <property type="match status" value="1"/>
</dbReference>
<dbReference type="SUPFAM" id="SSF52467">
    <property type="entry name" value="DHS-like NAD/FAD-binding domain"/>
    <property type="match status" value="1"/>
</dbReference>
<accession>A0A433JU95</accession>
<dbReference type="GO" id="GO:0003984">
    <property type="term" value="F:acetolactate synthase activity"/>
    <property type="evidence" value="ECO:0007669"/>
    <property type="project" value="TreeGrafter"/>
</dbReference>
<dbReference type="PANTHER" id="PTHR18968:SF167">
    <property type="entry name" value="ACETOLACTATE SYNTHASE LARGE SUBUNIT ILVB2-RELATED"/>
    <property type="match status" value="1"/>
</dbReference>
<dbReference type="OrthoDB" id="4494979at2"/>
<dbReference type="Pfam" id="PF02775">
    <property type="entry name" value="TPP_enzyme_C"/>
    <property type="match status" value="1"/>
</dbReference>
<dbReference type="InterPro" id="IPR012001">
    <property type="entry name" value="Thiamin_PyroP_enz_TPP-bd_dom"/>
</dbReference>
<comment type="caution">
    <text evidence="7">The sequence shown here is derived from an EMBL/GenBank/DDBJ whole genome shotgun (WGS) entry which is preliminary data.</text>
</comment>
<dbReference type="GO" id="GO:0005948">
    <property type="term" value="C:acetolactate synthase complex"/>
    <property type="evidence" value="ECO:0007669"/>
    <property type="project" value="TreeGrafter"/>
</dbReference>
<feature type="domain" description="Thiamine pyrophosphate enzyme N-terminal TPP-binding" evidence="6">
    <location>
        <begin position="8"/>
        <end position="125"/>
    </location>
</feature>
<dbReference type="Gene3D" id="3.40.50.970">
    <property type="match status" value="2"/>
</dbReference>
<dbReference type="GO" id="GO:0050660">
    <property type="term" value="F:flavin adenine dinucleotide binding"/>
    <property type="evidence" value="ECO:0007669"/>
    <property type="project" value="TreeGrafter"/>
</dbReference>
<dbReference type="RefSeq" id="WP_127049603.1">
    <property type="nucleotide sequence ID" value="NZ_RZGZ01000002.1"/>
</dbReference>
<dbReference type="InterPro" id="IPR029035">
    <property type="entry name" value="DHS-like_NAD/FAD-binding_dom"/>
</dbReference>
<organism evidence="7 8">
    <name type="scientific">Labedella endophytica</name>
    <dbReference type="NCBI Taxonomy" id="1523160"/>
    <lineage>
        <taxon>Bacteria</taxon>
        <taxon>Bacillati</taxon>
        <taxon>Actinomycetota</taxon>
        <taxon>Actinomycetes</taxon>
        <taxon>Micrococcales</taxon>
        <taxon>Microbacteriaceae</taxon>
        <taxon>Labedella</taxon>
    </lineage>
</organism>
<dbReference type="InterPro" id="IPR012000">
    <property type="entry name" value="Thiamin_PyroP_enz_cen_dom"/>
</dbReference>
<dbReference type="PANTHER" id="PTHR18968">
    <property type="entry name" value="THIAMINE PYROPHOSPHATE ENZYMES"/>
    <property type="match status" value="1"/>
</dbReference>
<evidence type="ECO:0000259" key="5">
    <source>
        <dbReference type="Pfam" id="PF02775"/>
    </source>
</evidence>
<dbReference type="Pfam" id="PF02776">
    <property type="entry name" value="TPP_enzyme_N"/>
    <property type="match status" value="1"/>
</dbReference>
<sequence length="554" mass="56428">MTPDTARTGGDVAVETLRALGVDRLVGTPGQHALGLFDALRRGGIELLPARVENNGGFMADGLARVGGTVAPLLLSTGPGALTALPALMEAKGSSVPVLALSAQIPVSGLGGARHGHLHELDDQSAAFAQVVKGSWTVRTVAQIPSALLAAWELAATAPRGPVLVEIPQDLLLQDVGDAVPPVGEVAVKPRPVLARDEAVAAVVAALDGASRPVILAGGGAARAGASDALMRVAEAIDAPVFSTFAGRDAVPTGHVLAGGSWLEDVAVTEYLEEADVLLVVGSGLGELSSNYFTFRPRGRFIQLDADLGVIGSNHAGLGVHGDARDALERIADRLASTTDPDRRAVRAAEVRAVAETVAARVDGQGLATELGILAAIREALPDDADSFWDMTMIGYWAWSAWEGRDGRFATAQGAGGLGYAFPAAIGAAFADRARPVLAVTGDGGAMYGIAELGAAVQLGLDVTWLIVADGGYGILEEYMMGAFGAATATELAMPDFAALAASFGVHAVVTTPADLAGDLAASLSRSGPSVVVLPQKIGLFAPTHLDRLVEAGA</sequence>
<dbReference type="GO" id="GO:0009097">
    <property type="term" value="P:isoleucine biosynthetic process"/>
    <property type="evidence" value="ECO:0007669"/>
    <property type="project" value="TreeGrafter"/>
</dbReference>
<dbReference type="CDD" id="cd07035">
    <property type="entry name" value="TPP_PYR_POX_like"/>
    <property type="match status" value="1"/>
</dbReference>
<dbReference type="Pfam" id="PF00205">
    <property type="entry name" value="TPP_enzyme_M"/>
    <property type="match status" value="1"/>
</dbReference>
<evidence type="ECO:0000256" key="1">
    <source>
        <dbReference type="ARBA" id="ARBA00007812"/>
    </source>
</evidence>
<reference evidence="7 8" key="1">
    <citation type="submission" date="2018-12" db="EMBL/GenBank/DDBJ databases">
        <authorList>
            <person name="Li F."/>
        </authorList>
    </citation>
    <scope>NUCLEOTIDE SEQUENCE [LARGE SCALE GENOMIC DNA]</scope>
    <source>
        <strain evidence="7 8">EGI 6500705</strain>
    </source>
</reference>